<evidence type="ECO:0000256" key="5">
    <source>
        <dbReference type="HAMAP-Rule" id="MF_00340"/>
    </source>
</evidence>
<evidence type="ECO:0000256" key="4">
    <source>
        <dbReference type="ARBA" id="ARBA00035178"/>
    </source>
</evidence>
<proteinExistence type="inferred from homology"/>
<name>A0A1F8F1L5_9BACT</name>
<evidence type="ECO:0000256" key="1">
    <source>
        <dbReference type="ARBA" id="ARBA00008560"/>
    </source>
</evidence>
<dbReference type="NCBIfam" id="TIGR01031">
    <property type="entry name" value="rpmF_bact"/>
    <property type="match status" value="1"/>
</dbReference>
<dbReference type="Proteomes" id="UP000177605">
    <property type="component" value="Unassembled WGS sequence"/>
</dbReference>
<dbReference type="EMBL" id="MGJM01000016">
    <property type="protein sequence ID" value="OGN06136.1"/>
    <property type="molecule type" value="Genomic_DNA"/>
</dbReference>
<protein>
    <recommendedName>
        <fullName evidence="4 5">Large ribosomal subunit protein bL32</fullName>
    </recommendedName>
</protein>
<dbReference type="HAMAP" id="MF_00340">
    <property type="entry name" value="Ribosomal_bL32"/>
    <property type="match status" value="1"/>
</dbReference>
<keyword evidence="2 5" id="KW-0689">Ribosomal protein</keyword>
<keyword evidence="3 5" id="KW-0687">Ribonucleoprotein</keyword>
<sequence length="74" mass="8493">MAVPRHHMAKGKQLRRRSHLALKALALTKCAHCGKMIKSHQVCKFCGFYKGREVINVLARELRKKEKRTHSAAK</sequence>
<comment type="similarity">
    <text evidence="1 5">Belongs to the bacterial ribosomal protein bL32 family.</text>
</comment>
<dbReference type="SUPFAM" id="SSF57829">
    <property type="entry name" value="Zn-binding ribosomal proteins"/>
    <property type="match status" value="1"/>
</dbReference>
<reference evidence="6 7" key="1">
    <citation type="journal article" date="2016" name="Nat. Commun.">
        <title>Thousands of microbial genomes shed light on interconnected biogeochemical processes in an aquifer system.</title>
        <authorList>
            <person name="Anantharaman K."/>
            <person name="Brown C.T."/>
            <person name="Hug L.A."/>
            <person name="Sharon I."/>
            <person name="Castelle C.J."/>
            <person name="Probst A.J."/>
            <person name="Thomas B.C."/>
            <person name="Singh A."/>
            <person name="Wilkins M.J."/>
            <person name="Karaoz U."/>
            <person name="Brodie E.L."/>
            <person name="Williams K.H."/>
            <person name="Hubbard S.S."/>
            <person name="Banfield J.F."/>
        </authorList>
    </citation>
    <scope>NUCLEOTIDE SEQUENCE [LARGE SCALE GENOMIC DNA]</scope>
</reference>
<dbReference type="InterPro" id="IPR002677">
    <property type="entry name" value="Ribosomal_bL32"/>
</dbReference>
<dbReference type="Pfam" id="PF01783">
    <property type="entry name" value="Ribosomal_L32p"/>
    <property type="match status" value="1"/>
</dbReference>
<dbReference type="GO" id="GO:0003735">
    <property type="term" value="F:structural constituent of ribosome"/>
    <property type="evidence" value="ECO:0007669"/>
    <property type="project" value="InterPro"/>
</dbReference>
<dbReference type="GO" id="GO:0015934">
    <property type="term" value="C:large ribosomal subunit"/>
    <property type="evidence" value="ECO:0007669"/>
    <property type="project" value="InterPro"/>
</dbReference>
<gene>
    <name evidence="5" type="primary">rpmF</name>
    <name evidence="6" type="ORF">A2669_02725</name>
</gene>
<dbReference type="PANTHER" id="PTHR35534">
    <property type="entry name" value="50S RIBOSOMAL PROTEIN L32"/>
    <property type="match status" value="1"/>
</dbReference>
<dbReference type="InterPro" id="IPR044957">
    <property type="entry name" value="Ribosomal_bL32_bact"/>
</dbReference>
<evidence type="ECO:0000256" key="3">
    <source>
        <dbReference type="ARBA" id="ARBA00023274"/>
    </source>
</evidence>
<dbReference type="PANTHER" id="PTHR35534:SF1">
    <property type="entry name" value="LARGE RIBOSOMAL SUBUNIT PROTEIN BL32"/>
    <property type="match status" value="1"/>
</dbReference>
<accession>A0A1F8F1L5</accession>
<comment type="caution">
    <text evidence="6">The sequence shown here is derived from an EMBL/GenBank/DDBJ whole genome shotgun (WGS) entry which is preliminary data.</text>
</comment>
<evidence type="ECO:0000256" key="2">
    <source>
        <dbReference type="ARBA" id="ARBA00022980"/>
    </source>
</evidence>
<dbReference type="AlphaFoldDB" id="A0A1F8F1L5"/>
<dbReference type="InterPro" id="IPR011332">
    <property type="entry name" value="Ribosomal_zn-bd"/>
</dbReference>
<evidence type="ECO:0000313" key="6">
    <source>
        <dbReference type="EMBL" id="OGN06136.1"/>
    </source>
</evidence>
<organism evidence="6 7">
    <name type="scientific">Candidatus Yanofskybacteria bacterium RIFCSPHIGHO2_01_FULL_48_25b</name>
    <dbReference type="NCBI Taxonomy" id="1802672"/>
    <lineage>
        <taxon>Bacteria</taxon>
        <taxon>Candidatus Yanofskyibacteriota</taxon>
    </lineage>
</organism>
<dbReference type="GO" id="GO:0006412">
    <property type="term" value="P:translation"/>
    <property type="evidence" value="ECO:0007669"/>
    <property type="project" value="UniProtKB-UniRule"/>
</dbReference>
<evidence type="ECO:0000313" key="7">
    <source>
        <dbReference type="Proteomes" id="UP000177605"/>
    </source>
</evidence>